<dbReference type="GO" id="GO:0005975">
    <property type="term" value="P:carbohydrate metabolic process"/>
    <property type="evidence" value="ECO:0007669"/>
    <property type="project" value="InterPro"/>
</dbReference>
<comment type="caution">
    <text evidence="11">The sequence shown here is derived from an EMBL/GenBank/DDBJ whole genome shotgun (WGS) entry which is preliminary data.</text>
</comment>
<feature type="transmembrane region" description="Helical" evidence="9">
    <location>
        <begin position="957"/>
        <end position="977"/>
    </location>
</feature>
<evidence type="ECO:0000313" key="12">
    <source>
        <dbReference type="Proteomes" id="UP000324632"/>
    </source>
</evidence>
<comment type="similarity">
    <text evidence="8">Belongs to the glycosyl hydrolase 1 family. Klotho subfamily.</text>
</comment>
<feature type="signal peptide" evidence="10">
    <location>
        <begin position="1"/>
        <end position="22"/>
    </location>
</feature>
<evidence type="ECO:0000256" key="6">
    <source>
        <dbReference type="ARBA" id="ARBA00023136"/>
    </source>
</evidence>
<gene>
    <name evidence="11" type="ORF">E1301_Tti023466</name>
</gene>
<keyword evidence="7" id="KW-0325">Glycoprotein</keyword>
<evidence type="ECO:0000256" key="7">
    <source>
        <dbReference type="ARBA" id="ARBA00023180"/>
    </source>
</evidence>
<dbReference type="AlphaFoldDB" id="A0A5A9NNP7"/>
<feature type="chain" id="PRO_5022789578" evidence="10">
    <location>
        <begin position="23"/>
        <end position="991"/>
    </location>
</feature>
<keyword evidence="3 9" id="KW-0812">Transmembrane</keyword>
<evidence type="ECO:0000256" key="10">
    <source>
        <dbReference type="SAM" id="SignalP"/>
    </source>
</evidence>
<dbReference type="SUPFAM" id="SSF51445">
    <property type="entry name" value="(Trans)glycosidases"/>
    <property type="match status" value="2"/>
</dbReference>
<keyword evidence="5 9" id="KW-1133">Transmembrane helix</keyword>
<keyword evidence="12" id="KW-1185">Reference proteome</keyword>
<dbReference type="FunFam" id="3.20.20.80:FF:000042">
    <property type="entry name" value="Klotho"/>
    <property type="match status" value="1"/>
</dbReference>
<evidence type="ECO:0000256" key="8">
    <source>
        <dbReference type="ARBA" id="ARBA00060858"/>
    </source>
</evidence>
<dbReference type="InterPro" id="IPR001360">
    <property type="entry name" value="Glyco_hydro_1"/>
</dbReference>
<evidence type="ECO:0000256" key="4">
    <source>
        <dbReference type="ARBA" id="ARBA00022737"/>
    </source>
</evidence>
<dbReference type="FunFam" id="3.20.20.80:FF:000062">
    <property type="entry name" value="Klotho"/>
    <property type="match status" value="1"/>
</dbReference>
<dbReference type="EMBL" id="SOYY01000017">
    <property type="protein sequence ID" value="KAA0709837.1"/>
    <property type="molecule type" value="Genomic_DNA"/>
</dbReference>
<comment type="subcellular location">
    <subcellularLocation>
        <location evidence="1">Cell membrane</location>
        <topology evidence="1">Single-pass membrane protein</topology>
    </subcellularLocation>
</comment>
<dbReference type="PRINTS" id="PR00131">
    <property type="entry name" value="GLHYDRLASE1"/>
</dbReference>
<dbReference type="Gene3D" id="3.20.20.80">
    <property type="entry name" value="Glycosidases"/>
    <property type="match status" value="2"/>
</dbReference>
<reference evidence="11 12" key="1">
    <citation type="journal article" date="2019" name="Mol. Ecol. Resour.">
        <title>Chromosome-level genome assembly of Triplophysa tibetana, a fish adapted to the harsh high-altitude environment of the Tibetan Plateau.</title>
        <authorList>
            <person name="Yang X."/>
            <person name="Liu H."/>
            <person name="Ma Z."/>
            <person name="Zou Y."/>
            <person name="Zou M."/>
            <person name="Mao Y."/>
            <person name="Li X."/>
            <person name="Wang H."/>
            <person name="Chen T."/>
            <person name="Wang W."/>
            <person name="Yang R."/>
        </authorList>
    </citation>
    <scope>NUCLEOTIDE SEQUENCE [LARGE SCALE GENOMIC DNA]</scope>
    <source>
        <strain evidence="11">TTIB1903HZAU</strain>
        <tissue evidence="11">Muscle</tissue>
    </source>
</reference>
<evidence type="ECO:0000256" key="1">
    <source>
        <dbReference type="ARBA" id="ARBA00004162"/>
    </source>
</evidence>
<keyword evidence="10" id="KW-0732">Signal</keyword>
<evidence type="ECO:0000256" key="9">
    <source>
        <dbReference type="SAM" id="Phobius"/>
    </source>
</evidence>
<organism evidence="11 12">
    <name type="scientific">Triplophysa tibetana</name>
    <dbReference type="NCBI Taxonomy" id="1572043"/>
    <lineage>
        <taxon>Eukaryota</taxon>
        <taxon>Metazoa</taxon>
        <taxon>Chordata</taxon>
        <taxon>Craniata</taxon>
        <taxon>Vertebrata</taxon>
        <taxon>Euteleostomi</taxon>
        <taxon>Actinopterygii</taxon>
        <taxon>Neopterygii</taxon>
        <taxon>Teleostei</taxon>
        <taxon>Ostariophysi</taxon>
        <taxon>Cypriniformes</taxon>
        <taxon>Nemacheilidae</taxon>
        <taxon>Triplophysa</taxon>
    </lineage>
</organism>
<keyword evidence="2" id="KW-1003">Cell membrane</keyword>
<dbReference type="PANTHER" id="PTHR10353:SF68">
    <property type="entry name" value="BETA-KLOTHO"/>
    <property type="match status" value="1"/>
</dbReference>
<evidence type="ECO:0000256" key="3">
    <source>
        <dbReference type="ARBA" id="ARBA00022692"/>
    </source>
</evidence>
<dbReference type="GO" id="GO:0004553">
    <property type="term" value="F:hydrolase activity, hydrolyzing O-glycosyl compounds"/>
    <property type="evidence" value="ECO:0007669"/>
    <property type="project" value="InterPro"/>
</dbReference>
<accession>A0A5A9NNP7</accession>
<dbReference type="InterPro" id="IPR017853">
    <property type="entry name" value="GH"/>
</dbReference>
<keyword evidence="4" id="KW-0677">Repeat</keyword>
<sequence length="991" mass="112807">MAVWSVSLSVVLCLSLWRTAVCGSHHLWLQTLNDTHVHSQFPRGFLWGVGSSAFPTEGSWDADGKGESVWDRFTHSSRTSVDTADVASDSYVLWDEDVEALQYLGVKFYAFSLSWPRIFPDGNATSEPNWAGVAHYRRLIRRLKDVDVEPVVTLHHWDLPQTLQERFGGWLNPNLVDIFADYARFCFQTFGGDVRYWLTIHNPFLLAVQGYGTGAHAPGLRGERQHHFIAAHNIIRAHAKAWHIYDKHFRCHQRGRVSITLGSHWVEPLHGQTTSANLDLCQKSMEAVMGWFAEPIHGSGDYPASLKASNRGVLPEFSPQEKMWIRGSADFFSLAFESETLNAAKGLASFGQMVTLELRKVLLWVQQEYRDPDVLLPDSGWFSDQSVGVEDTVAIYMLKRFIKQLLHAVSTDGVKVLGYSAWSLLDGFEWNHGYGRRRGLFYIDFTRPKRHRIPKTSAHFYRQIVNDNAFPDNHTQHMIHAHFPCDFQFGVSDSTLQVHLSPFSPQFTDPHVYRWNYSGDGSLRPVAGMVLHTRGSQCTDFLFIQRHLLLLEAVGASHYRFALDWSELVPSGDVSSADVEKLRFYRCVLSEVRRRGIQAVVMLYNPSYRSPSLGLPVPLHANSGWRNHSTVEAFVKYATLCFREFGALVPVWITINEPNRLSEMYGGNAEDRRTVERYALLAHAKAWHVYRQHFRQRHGANVSLALHANWVEPANPFLESHKVAARRFLWFELGRFLDPLIGRGDPDARDSREAGSSPIGFTDDEKAELRASLDFIALNHFTTHLVSPQKSQERGSSLMTDHTWTSSPMGQPVVPWGVRRMLSWMKSRYGNSLPVIITASGVDDRAAVDDQLRQSYIRSYLQEALKAKHETECNKTSLQEQHCVDVEDSSKDSHDLQFGLFTSAAHHSRPKASVNLYRDIISRRGFPSTSDPRPPCQRADISTSCRFCATMTESKPLLFFSVCVSFIIIFIIIICVLRKRKKRITTQQLHH</sequence>
<keyword evidence="6 9" id="KW-0472">Membrane</keyword>
<dbReference type="Proteomes" id="UP000324632">
    <property type="component" value="Chromosome 17"/>
</dbReference>
<dbReference type="GO" id="GO:0005886">
    <property type="term" value="C:plasma membrane"/>
    <property type="evidence" value="ECO:0007669"/>
    <property type="project" value="UniProtKB-SubCell"/>
</dbReference>
<dbReference type="Pfam" id="PF00232">
    <property type="entry name" value="Glyco_hydro_1"/>
    <property type="match status" value="3"/>
</dbReference>
<protein>
    <submittedName>
        <fullName evidence="11">Beta-klotho</fullName>
    </submittedName>
</protein>
<evidence type="ECO:0000256" key="5">
    <source>
        <dbReference type="ARBA" id="ARBA00022989"/>
    </source>
</evidence>
<name>A0A5A9NNP7_9TELE</name>
<evidence type="ECO:0000313" key="11">
    <source>
        <dbReference type="EMBL" id="KAA0709837.1"/>
    </source>
</evidence>
<dbReference type="PANTHER" id="PTHR10353">
    <property type="entry name" value="GLYCOSYL HYDROLASE"/>
    <property type="match status" value="1"/>
</dbReference>
<proteinExistence type="inferred from homology"/>
<evidence type="ECO:0000256" key="2">
    <source>
        <dbReference type="ARBA" id="ARBA00022475"/>
    </source>
</evidence>